<evidence type="ECO:0000313" key="8">
    <source>
        <dbReference type="Proteomes" id="UP000781932"/>
    </source>
</evidence>
<evidence type="ECO:0000256" key="2">
    <source>
        <dbReference type="ARBA" id="ARBA00022723"/>
    </source>
</evidence>
<dbReference type="SMART" id="SM01117">
    <property type="entry name" value="Cyt-b5"/>
    <property type="match status" value="1"/>
</dbReference>
<name>A0A9P6LQA5_9PEZI</name>
<keyword evidence="3" id="KW-0408">Iron</keyword>
<dbReference type="InterPro" id="IPR036400">
    <property type="entry name" value="Cyt_B5-like_heme/steroid_sf"/>
</dbReference>
<dbReference type="RefSeq" id="XP_038750892.1">
    <property type="nucleotide sequence ID" value="XM_038883297.1"/>
</dbReference>
<reference evidence="7" key="1">
    <citation type="submission" date="2020-03" db="EMBL/GenBank/DDBJ databases">
        <authorList>
            <person name="He L."/>
        </authorList>
    </citation>
    <scope>NUCLEOTIDE SEQUENCE</scope>
    <source>
        <strain evidence="7">CkLH20</strain>
    </source>
</reference>
<dbReference type="PANTHER" id="PTHR19359">
    <property type="entry name" value="CYTOCHROME B5"/>
    <property type="match status" value="1"/>
</dbReference>
<evidence type="ECO:0000256" key="4">
    <source>
        <dbReference type="ARBA" id="ARBA00038168"/>
    </source>
</evidence>
<feature type="compositionally biased region" description="Polar residues" evidence="5">
    <location>
        <begin position="9"/>
        <end position="19"/>
    </location>
</feature>
<evidence type="ECO:0000256" key="1">
    <source>
        <dbReference type="ARBA" id="ARBA00022617"/>
    </source>
</evidence>
<evidence type="ECO:0000313" key="7">
    <source>
        <dbReference type="EMBL" id="KAF9881431.1"/>
    </source>
</evidence>
<dbReference type="GO" id="GO:0016020">
    <property type="term" value="C:membrane"/>
    <property type="evidence" value="ECO:0007669"/>
    <property type="project" value="TreeGrafter"/>
</dbReference>
<dbReference type="GO" id="GO:0046872">
    <property type="term" value="F:metal ion binding"/>
    <property type="evidence" value="ECO:0007669"/>
    <property type="project" value="UniProtKB-KW"/>
</dbReference>
<feature type="domain" description="Cytochrome b5 heme-binding" evidence="6">
    <location>
        <begin position="746"/>
        <end position="825"/>
    </location>
</feature>
<feature type="region of interest" description="Disordered" evidence="5">
    <location>
        <begin position="1"/>
        <end position="28"/>
    </location>
</feature>
<dbReference type="EMBL" id="JAATWM020000002">
    <property type="protein sequence ID" value="KAF9881431.1"/>
    <property type="molecule type" value="Genomic_DNA"/>
</dbReference>
<comment type="caution">
    <text evidence="7">The sequence shown here is derived from an EMBL/GenBank/DDBJ whole genome shotgun (WGS) entry which is preliminary data.</text>
</comment>
<gene>
    <name evidence="7" type="ORF">CkaCkLH20_00577</name>
</gene>
<dbReference type="Pfam" id="PF00173">
    <property type="entry name" value="Cyt-b5"/>
    <property type="match status" value="1"/>
</dbReference>
<sequence length="1187" mass="135529">MHPADLPKSSWSQVYNTGPTRPPLRNGLSWMDPTYPTIDPRTLEEYLGNPIVSEKPDPAALDDLFLSERCQKDRQFGMKTYEASSMARLEAYYANQDNASDNPDGDALVVDESQWLRIWRRERWCVDFRQDTQTTGLPTFIWSANDLLVWQELRKCIQLADNILRMGAKDIWLQQLLSADGLEAVKVKIPHGSENEETIWRFKANEHYYPATTEGVLQHLNDPHFYCNVYWLFRDAFWHVISTKSQTEVGTAISYPHGQRLVMPITLDVLFLRTLMDPTATPFAKKTALCLQAITATDIHFLRRYRRDQERIERIIGQLLHPISLDAQDTENASADIFVPGCLPNFIAERSTTAWFFRAIGFLMAAALPARHHEGTYQYAEPKCREGLGIPWSIRQNLHMSRVEHDDLQYVIGQLCRSRWVYPQFKLGERHTAPTAQGVRDRRLQLIRFARDAYGIFELFCEHPRGLWTVFDQACHEMEIHLHLDMINDYESWIPFPFRMPEYPGVWEDGTASDLFQFGASAWEGWSFVRPLAGHHNTFVGERFMAEEVPSPDFFPPCPAWAMSGVAGAPIPVRTLTIADMYDEWKRLGKALLIVPGIDMDIYECDYVCKTLNITTERQWMESVETSWYGLQLNALAAARFRASDLEAMPLGRAVRIMRPDEIFSCNGENGNPLGIRIRNFIYDITSLTCSDMKLLRLLKSAPGRDPSKNVMMDGYEITEVVAGLKPYRVGMVYPTLCKAANKHSLKVFTERTLRRHEFKETGMYVAIFGKVYDITDYAEFHPGGLKFLEENAGRNITELFVQHHSRNLDRVMKYLPELHIGRMVEERTEVTQDQTIDQLHGAHITFNHDEIKFYETVYSVTALQESGEDPELVEKLRPYLGTDATADLQDEDADGGPLMCFARLRAYIVATTRRPDRQLPEMSISDLAKFDGMVNEREKWRNDAYVAVEDLVYDVTEVIQYGSTYERYANLGQYLGQKVHNETLATYLKNNCGHRVVARIVSSRIPCPFDPRRALPVRADITAWKARPKRKKPESAPKNPAPKRNDIAPYPQTVDDLKKKRKAKKTGKGHTFSPTPSISKLDYLVQSLSRTAQINGEPQVSNNYEGTRRWVEAQRIKTTRVREGITVKLPAIDPNAPAVVHLSTCTGAYGSETEGGGIGRAEADDLVPLELRSGGNPVRFTLRKTG</sequence>
<dbReference type="PROSITE" id="PS50255">
    <property type="entry name" value="CYTOCHROME_B5_2"/>
    <property type="match status" value="1"/>
</dbReference>
<feature type="region of interest" description="Disordered" evidence="5">
    <location>
        <begin position="1024"/>
        <end position="1077"/>
    </location>
</feature>
<proteinExistence type="inferred from homology"/>
<accession>A0A9P6LQA5</accession>
<dbReference type="GeneID" id="62156371"/>
<organism evidence="7 8">
    <name type="scientific">Colletotrichum karsti</name>
    <dbReference type="NCBI Taxonomy" id="1095194"/>
    <lineage>
        <taxon>Eukaryota</taxon>
        <taxon>Fungi</taxon>
        <taxon>Dikarya</taxon>
        <taxon>Ascomycota</taxon>
        <taxon>Pezizomycotina</taxon>
        <taxon>Sordariomycetes</taxon>
        <taxon>Hypocreomycetidae</taxon>
        <taxon>Glomerellales</taxon>
        <taxon>Glomerellaceae</taxon>
        <taxon>Colletotrichum</taxon>
        <taxon>Colletotrichum boninense species complex</taxon>
    </lineage>
</organism>
<dbReference type="Gene3D" id="3.10.120.10">
    <property type="entry name" value="Cytochrome b5-like heme/steroid binding domain"/>
    <property type="match status" value="1"/>
</dbReference>
<feature type="compositionally biased region" description="Basic residues" evidence="5">
    <location>
        <begin position="1060"/>
        <end position="1069"/>
    </location>
</feature>
<keyword evidence="1" id="KW-0349">Heme</keyword>
<keyword evidence="8" id="KW-1185">Reference proteome</keyword>
<dbReference type="GO" id="GO:0020037">
    <property type="term" value="F:heme binding"/>
    <property type="evidence" value="ECO:0007669"/>
    <property type="project" value="TreeGrafter"/>
</dbReference>
<dbReference type="SUPFAM" id="SSF55856">
    <property type="entry name" value="Cytochrome b5-like heme/steroid binding domain"/>
    <property type="match status" value="1"/>
</dbReference>
<protein>
    <submittedName>
        <fullName evidence="7">Cytochrome b5-like Heme/Steroid binding domain-containing protein</fullName>
    </submittedName>
</protein>
<dbReference type="Proteomes" id="UP000781932">
    <property type="component" value="Unassembled WGS sequence"/>
</dbReference>
<evidence type="ECO:0000256" key="5">
    <source>
        <dbReference type="SAM" id="MobiDB-lite"/>
    </source>
</evidence>
<evidence type="ECO:0000259" key="6">
    <source>
        <dbReference type="PROSITE" id="PS50255"/>
    </source>
</evidence>
<comment type="similarity">
    <text evidence="4">Belongs to the cytochrome b5 family.</text>
</comment>
<dbReference type="OrthoDB" id="10254945at2759"/>
<keyword evidence="2" id="KW-0479">Metal-binding</keyword>
<dbReference type="AlphaFoldDB" id="A0A9P6LQA5"/>
<reference evidence="7" key="2">
    <citation type="submission" date="2020-11" db="EMBL/GenBank/DDBJ databases">
        <title>Whole genome sequencing of Colletotrichum sp.</title>
        <authorList>
            <person name="Li H."/>
        </authorList>
    </citation>
    <scope>NUCLEOTIDE SEQUENCE</scope>
    <source>
        <strain evidence="7">CkLH20</strain>
    </source>
</reference>
<evidence type="ECO:0000256" key="3">
    <source>
        <dbReference type="ARBA" id="ARBA00023004"/>
    </source>
</evidence>
<dbReference type="InterPro" id="IPR001199">
    <property type="entry name" value="Cyt_B5-like_heme/steroid-bd"/>
</dbReference>
<dbReference type="InterPro" id="IPR050668">
    <property type="entry name" value="Cytochrome_b5"/>
</dbReference>